<evidence type="ECO:0000313" key="3">
    <source>
        <dbReference type="Proteomes" id="UP000307956"/>
    </source>
</evidence>
<dbReference type="AlphaFoldDB" id="A0A4S4AMR2"/>
<proteinExistence type="predicted"/>
<name>A0A4S4AMR2_9RHOO</name>
<evidence type="ECO:0000313" key="2">
    <source>
        <dbReference type="EMBL" id="THF60461.1"/>
    </source>
</evidence>
<dbReference type="GO" id="GO:0015628">
    <property type="term" value="P:protein secretion by the type II secretion system"/>
    <property type="evidence" value="ECO:0007669"/>
    <property type="project" value="InterPro"/>
</dbReference>
<dbReference type="Proteomes" id="UP000307956">
    <property type="component" value="Unassembled WGS sequence"/>
</dbReference>
<gene>
    <name evidence="2" type="ORF">E6O51_13350</name>
</gene>
<reference evidence="2 3" key="1">
    <citation type="submission" date="2019-04" db="EMBL/GenBank/DDBJ databases">
        <title>Azoarcus rhizosphaerae sp. nov. isolated from rhizosphere of Ficus religiosa.</title>
        <authorList>
            <person name="Lin S.-Y."/>
            <person name="Hameed A."/>
            <person name="Hsu Y.-H."/>
            <person name="Young C.-C."/>
        </authorList>
    </citation>
    <scope>NUCLEOTIDE SEQUENCE [LARGE SCALE GENOMIC DNA]</scope>
    <source>
        <strain evidence="2 3">CC-YHH848</strain>
    </source>
</reference>
<feature type="transmembrane region" description="Helical" evidence="1">
    <location>
        <begin position="58"/>
        <end position="74"/>
    </location>
</feature>
<keyword evidence="1" id="KW-1133">Transmembrane helix</keyword>
<organism evidence="2 3">
    <name type="scientific">Pseudothauera rhizosphaerae</name>
    <dbReference type="NCBI Taxonomy" id="2565932"/>
    <lineage>
        <taxon>Bacteria</taxon>
        <taxon>Pseudomonadati</taxon>
        <taxon>Pseudomonadota</taxon>
        <taxon>Betaproteobacteria</taxon>
        <taxon>Rhodocyclales</taxon>
        <taxon>Zoogloeaceae</taxon>
        <taxon>Pseudothauera</taxon>
    </lineage>
</organism>
<keyword evidence="1" id="KW-0472">Membrane</keyword>
<dbReference type="InterPro" id="IPR007690">
    <property type="entry name" value="T2SS_GspM"/>
</dbReference>
<dbReference type="RefSeq" id="WP_136385495.1">
    <property type="nucleotide sequence ID" value="NZ_SSOD01000010.1"/>
</dbReference>
<accession>A0A4S4AMR2</accession>
<keyword evidence="3" id="KW-1185">Reference proteome</keyword>
<dbReference type="EMBL" id="SSOD01000010">
    <property type="protein sequence ID" value="THF60461.1"/>
    <property type="molecule type" value="Genomic_DNA"/>
</dbReference>
<comment type="caution">
    <text evidence="2">The sequence shown here is derived from an EMBL/GenBank/DDBJ whole genome shotgun (WGS) entry which is preliminary data.</text>
</comment>
<evidence type="ECO:0000256" key="1">
    <source>
        <dbReference type="SAM" id="Phobius"/>
    </source>
</evidence>
<dbReference type="OrthoDB" id="8852411at2"/>
<sequence length="206" mass="22014">MTARPSALRAESVPAALRRFTVLPVGGVMARLRARLQPVHAQATSRWRGLAPRERKQILLMVAVLAGAAVWLLFTKPALDTLRYWGEEMPRLRSQAAALRDILADVGGVPSALGAQTGPPAARTSASLDQIGLAGTYRMREDGTTLIIGFEQPVDAARLTTWLLNAPAGLGLAVERATLQRIDGDEHGIKASVTLAARQRQPGNGT</sequence>
<dbReference type="Pfam" id="PF04612">
    <property type="entry name" value="T2SSM"/>
    <property type="match status" value="1"/>
</dbReference>
<protein>
    <submittedName>
        <fullName evidence="2">Type II secretion system protein M</fullName>
    </submittedName>
</protein>
<keyword evidence="1" id="KW-0812">Transmembrane</keyword>
<dbReference type="GO" id="GO:0015627">
    <property type="term" value="C:type II protein secretion system complex"/>
    <property type="evidence" value="ECO:0007669"/>
    <property type="project" value="InterPro"/>
</dbReference>